<dbReference type="NCBIfam" id="TIGR01643">
    <property type="entry name" value="YD_repeat_2x"/>
    <property type="match status" value="1"/>
</dbReference>
<proteinExistence type="predicted"/>
<dbReference type="Pfam" id="PF25023">
    <property type="entry name" value="TEN_YD-shell"/>
    <property type="match status" value="1"/>
</dbReference>
<evidence type="ECO:0000256" key="1">
    <source>
        <dbReference type="ARBA" id="ARBA00022737"/>
    </source>
</evidence>
<keyword evidence="4" id="KW-1185">Reference proteome</keyword>
<sequence length="412" mass="47975">MHGLTRAKLSDGNDVQLQYDGYDDVVFAKDNHTQVSFDYTILGSLTSREQGGKKVRFAYDTEEQLTAVFNEKGEAYRFERDAKGNIIKEIGFDEMEKTYERSLAGLVQRIQRPGNRWTAYQHDNLGNVIRAYYYDDTWETFTYDKNGLLKETANDHVTVKLERDVSGQVIKEWQNDHWIESSYDELGNRSQITSSLGANITVARNEMGNVMQMTASHSDQNQWNASMQYNELGQEIERILPGDVISKWQYDITGRPTHHRVKSQNRDTRRRVYNWDVNHRLRSMVNELTGVKVTYGYDEFSNLVWANQDSQFDFLYRSVDDVGNLYETREKSDRVYGPGSRLLETKDAKFSYDEEGNLVEKVENNGDTWNYEFYRNGMMSNSLVKTRQKFTEFDSLGRLIKKSSNENNGRLS</sequence>
<gene>
    <name evidence="3" type="ORF">EKG35_13450</name>
</gene>
<dbReference type="PANTHER" id="PTHR32305">
    <property type="match status" value="1"/>
</dbReference>
<name>A0A431UPW6_9BACI</name>
<evidence type="ECO:0000313" key="3">
    <source>
        <dbReference type="EMBL" id="RTQ91446.1"/>
    </source>
</evidence>
<dbReference type="PANTHER" id="PTHR32305:SF15">
    <property type="entry name" value="PROTEIN RHSA-RELATED"/>
    <property type="match status" value="1"/>
</dbReference>
<comment type="caution">
    <text evidence="3">The sequence shown here is derived from an EMBL/GenBank/DDBJ whole genome shotgun (WGS) entry which is preliminary data.</text>
</comment>
<accession>A0A431UPW6</accession>
<dbReference type="Proteomes" id="UP000276349">
    <property type="component" value="Unassembled WGS sequence"/>
</dbReference>
<organism evidence="3 4">
    <name type="scientific">Lysinibacillus telephonicus</name>
    <dbReference type="NCBI Taxonomy" id="1714840"/>
    <lineage>
        <taxon>Bacteria</taxon>
        <taxon>Bacillati</taxon>
        <taxon>Bacillota</taxon>
        <taxon>Bacilli</taxon>
        <taxon>Bacillales</taxon>
        <taxon>Bacillaceae</taxon>
        <taxon>Lysinibacillus</taxon>
    </lineage>
</organism>
<evidence type="ECO:0000313" key="4">
    <source>
        <dbReference type="Proteomes" id="UP000276349"/>
    </source>
</evidence>
<reference evidence="3 4" key="1">
    <citation type="submission" date="2018-12" db="EMBL/GenBank/DDBJ databases">
        <authorList>
            <person name="Yu L."/>
        </authorList>
    </citation>
    <scope>NUCLEOTIDE SEQUENCE [LARGE SCALE GENOMIC DNA]</scope>
    <source>
        <strain evidence="3 4">S5H2222</strain>
    </source>
</reference>
<dbReference type="Gene3D" id="2.180.10.10">
    <property type="entry name" value="RHS repeat-associated core"/>
    <property type="match status" value="1"/>
</dbReference>
<dbReference type="AlphaFoldDB" id="A0A431UPW6"/>
<feature type="domain" description="Teneurin-like YD-shell" evidence="2">
    <location>
        <begin position="247"/>
        <end position="406"/>
    </location>
</feature>
<dbReference type="EMBL" id="RXNR01000040">
    <property type="protein sequence ID" value="RTQ91446.1"/>
    <property type="molecule type" value="Genomic_DNA"/>
</dbReference>
<dbReference type="InterPro" id="IPR006530">
    <property type="entry name" value="YD"/>
</dbReference>
<dbReference type="OrthoDB" id="1432909at2"/>
<evidence type="ECO:0000259" key="2">
    <source>
        <dbReference type="Pfam" id="PF25023"/>
    </source>
</evidence>
<protein>
    <recommendedName>
        <fullName evidence="2">Teneurin-like YD-shell domain-containing protein</fullName>
    </recommendedName>
</protein>
<dbReference type="InterPro" id="IPR056823">
    <property type="entry name" value="TEN-like_YD-shell"/>
</dbReference>
<dbReference type="InterPro" id="IPR050708">
    <property type="entry name" value="T6SS_VgrG/RHS"/>
</dbReference>
<keyword evidence="1" id="KW-0677">Repeat</keyword>